<name>A0A542XGG3_9MICO</name>
<organism evidence="1 2">
    <name type="scientific">Barrientosiimonas humi</name>
    <dbReference type="NCBI Taxonomy" id="999931"/>
    <lineage>
        <taxon>Bacteria</taxon>
        <taxon>Bacillati</taxon>
        <taxon>Actinomycetota</taxon>
        <taxon>Actinomycetes</taxon>
        <taxon>Micrococcales</taxon>
        <taxon>Dermacoccaceae</taxon>
        <taxon>Barrientosiimonas</taxon>
    </lineage>
</organism>
<dbReference type="AlphaFoldDB" id="A0A542XGG3"/>
<gene>
    <name evidence="1" type="ORF">FB554_3095</name>
</gene>
<comment type="caution">
    <text evidence="1">The sequence shown here is derived from an EMBL/GenBank/DDBJ whole genome shotgun (WGS) entry which is preliminary data.</text>
</comment>
<dbReference type="InterPro" id="IPR010985">
    <property type="entry name" value="Ribbon_hlx_hlx"/>
</dbReference>
<dbReference type="RefSeq" id="WP_142007252.1">
    <property type="nucleotide sequence ID" value="NZ_VFOK01000001.1"/>
</dbReference>
<keyword evidence="2" id="KW-1185">Reference proteome</keyword>
<dbReference type="GO" id="GO:0006355">
    <property type="term" value="P:regulation of DNA-templated transcription"/>
    <property type="evidence" value="ECO:0007669"/>
    <property type="project" value="InterPro"/>
</dbReference>
<reference evidence="1 2" key="1">
    <citation type="submission" date="2019-06" db="EMBL/GenBank/DDBJ databases">
        <title>Sequencing the genomes of 1000 actinobacteria strains.</title>
        <authorList>
            <person name="Klenk H.-P."/>
        </authorList>
    </citation>
    <scope>NUCLEOTIDE SEQUENCE [LARGE SCALE GENOMIC DNA]</scope>
    <source>
        <strain evidence="1 2">DSM 24617</strain>
    </source>
</reference>
<dbReference type="SUPFAM" id="SSF47598">
    <property type="entry name" value="Ribbon-helix-helix"/>
    <property type="match status" value="1"/>
</dbReference>
<evidence type="ECO:0000313" key="1">
    <source>
        <dbReference type="EMBL" id="TQL34913.1"/>
    </source>
</evidence>
<dbReference type="EMBL" id="VFOK01000001">
    <property type="protein sequence ID" value="TQL34913.1"/>
    <property type="molecule type" value="Genomic_DNA"/>
</dbReference>
<dbReference type="Proteomes" id="UP000318336">
    <property type="component" value="Unassembled WGS sequence"/>
</dbReference>
<sequence>MTLRIRLTAEEDARLDALVARTGRSKTFYVHRAIANHFDSEEESFWVDGATREWESSGRISRPAQTLWKELGLIFGLPSLP</sequence>
<proteinExistence type="predicted"/>
<evidence type="ECO:0000313" key="2">
    <source>
        <dbReference type="Proteomes" id="UP000318336"/>
    </source>
</evidence>
<accession>A0A542XGG3</accession>
<dbReference type="OrthoDB" id="9812023at2"/>
<protein>
    <submittedName>
        <fullName evidence="1">RHH-type rel operon transcriptional repressor/antitoxin RelB</fullName>
    </submittedName>
</protein>